<dbReference type="SUPFAM" id="SSF53756">
    <property type="entry name" value="UDP-Glycosyltransferase/glycogen phosphorylase"/>
    <property type="match status" value="1"/>
</dbReference>
<evidence type="ECO:0008006" key="5">
    <source>
        <dbReference type="Google" id="ProtNLM"/>
    </source>
</evidence>
<accession>A0A2I7N548</accession>
<protein>
    <recommendedName>
        <fullName evidence="5">Glycosyltransferase family 9 protein</fullName>
    </recommendedName>
</protein>
<keyword evidence="1" id="KW-0328">Glycosyltransferase</keyword>
<proteinExistence type="predicted"/>
<evidence type="ECO:0000256" key="1">
    <source>
        <dbReference type="ARBA" id="ARBA00022676"/>
    </source>
</evidence>
<dbReference type="InterPro" id="IPR051199">
    <property type="entry name" value="LPS_LOS_Heptosyltrfase"/>
</dbReference>
<dbReference type="Proteomes" id="UP000236655">
    <property type="component" value="Chromosome"/>
</dbReference>
<dbReference type="GO" id="GO:0009244">
    <property type="term" value="P:lipopolysaccharide core region biosynthetic process"/>
    <property type="evidence" value="ECO:0007669"/>
    <property type="project" value="TreeGrafter"/>
</dbReference>
<dbReference type="RefSeq" id="WP_102950886.1">
    <property type="nucleotide sequence ID" value="NZ_CP024847.1"/>
</dbReference>
<keyword evidence="4" id="KW-1185">Reference proteome</keyword>
<gene>
    <name evidence="3" type="ORF">CUN60_04545</name>
</gene>
<reference evidence="4" key="1">
    <citation type="submission" date="2017-11" db="EMBL/GenBank/DDBJ databases">
        <authorList>
            <person name="Chan K.G."/>
            <person name="Lee L.S."/>
        </authorList>
    </citation>
    <scope>NUCLEOTIDE SEQUENCE [LARGE SCALE GENOMIC DNA]</scope>
    <source>
        <strain evidence="4">DSM 100970</strain>
    </source>
</reference>
<sequence length="338" mass="39362">MKILLIKRGAIGDLLMATPLIRQLKLKCNASIDLLVGENAAIACRDNPHLNRLIILPDTDFSIKGVFRFAIQLIRLRKQYDYVFLLDKHWYFNLMANLLCTKTVGYYREDWQKFTLYYPVLYNDVTRYHCYYYLDLLKQSNLASPDYTDIQIDLPIKDSDQKYINEKLYENNLEDFVVLVNSGGNNAYEKTGIRMLPEDKVIELLELIIQQRKKIILIGGKVDRVNYDDYISQLLDNSNCYNWAGELSLAQSAYLISKARIFYTTDCGAMHFGVAMGLHARLKAFFGPSDPRHILPPDYIGRSSIWHDKENFDPAYQLEGVIDKNKKFFRNIRISDYV</sequence>
<organism evidence="3 4">
    <name type="scientific">Aquella oligotrophica</name>
    <dbReference type="NCBI Taxonomy" id="2067065"/>
    <lineage>
        <taxon>Bacteria</taxon>
        <taxon>Pseudomonadati</taxon>
        <taxon>Pseudomonadota</taxon>
        <taxon>Betaproteobacteria</taxon>
        <taxon>Neisseriales</taxon>
        <taxon>Neisseriaceae</taxon>
        <taxon>Aquella</taxon>
    </lineage>
</organism>
<dbReference type="PANTHER" id="PTHR30160">
    <property type="entry name" value="TETRAACYLDISACCHARIDE 4'-KINASE-RELATED"/>
    <property type="match status" value="1"/>
</dbReference>
<evidence type="ECO:0000313" key="4">
    <source>
        <dbReference type="Proteomes" id="UP000236655"/>
    </source>
</evidence>
<evidence type="ECO:0000256" key="2">
    <source>
        <dbReference type="ARBA" id="ARBA00022679"/>
    </source>
</evidence>
<dbReference type="PANTHER" id="PTHR30160:SF7">
    <property type="entry name" value="ADP-HEPTOSE--LPS HEPTOSYLTRANSFERASE 2"/>
    <property type="match status" value="1"/>
</dbReference>
<dbReference type="EMBL" id="CP024847">
    <property type="protein sequence ID" value="AUR51587.1"/>
    <property type="molecule type" value="Genomic_DNA"/>
</dbReference>
<dbReference type="KEGG" id="nba:CUN60_04545"/>
<name>A0A2I7N548_9NEIS</name>
<evidence type="ECO:0000313" key="3">
    <source>
        <dbReference type="EMBL" id="AUR51587.1"/>
    </source>
</evidence>
<keyword evidence="2" id="KW-0808">Transferase</keyword>
<dbReference type="AlphaFoldDB" id="A0A2I7N548"/>
<dbReference type="OrthoDB" id="9797795at2"/>
<dbReference type="Pfam" id="PF01075">
    <property type="entry name" value="Glyco_transf_9"/>
    <property type="match status" value="1"/>
</dbReference>
<dbReference type="GO" id="GO:0008713">
    <property type="term" value="F:ADP-heptose-lipopolysaccharide heptosyltransferase activity"/>
    <property type="evidence" value="ECO:0007669"/>
    <property type="project" value="TreeGrafter"/>
</dbReference>
<dbReference type="GO" id="GO:0005829">
    <property type="term" value="C:cytosol"/>
    <property type="evidence" value="ECO:0007669"/>
    <property type="project" value="TreeGrafter"/>
</dbReference>
<dbReference type="InterPro" id="IPR002201">
    <property type="entry name" value="Glyco_trans_9"/>
</dbReference>
<dbReference type="CDD" id="cd03789">
    <property type="entry name" value="GT9_LPS_heptosyltransferase"/>
    <property type="match status" value="1"/>
</dbReference>
<dbReference type="Gene3D" id="3.40.50.2000">
    <property type="entry name" value="Glycogen Phosphorylase B"/>
    <property type="match status" value="2"/>
</dbReference>